<dbReference type="RefSeq" id="WP_020705956.1">
    <property type="nucleotide sequence ID" value="NZ_JAHTGR010000010.1"/>
</dbReference>
<evidence type="ECO:0000313" key="3">
    <source>
        <dbReference type="EMBL" id="MCP2010085.1"/>
    </source>
</evidence>
<evidence type="ECO:0000259" key="1">
    <source>
        <dbReference type="Pfam" id="PF13619"/>
    </source>
</evidence>
<sequence length="92" mass="10555">MEMKRINAGKLRAIGYDARDRMLRVEFDDGRAIEYSGVGNEVWRKLSTSAAAWSYYRDHIEDEFTGRRDVVRKPTSRADLEDLFKPPGGDAT</sequence>
<evidence type="ECO:0000313" key="2">
    <source>
        <dbReference type="EMBL" id="MBV6323129.1"/>
    </source>
</evidence>
<proteinExistence type="predicted"/>
<dbReference type="Proteomes" id="UP001155901">
    <property type="component" value="Unassembled WGS sequence"/>
</dbReference>
<organism evidence="2 4">
    <name type="scientific">Duganella violaceipulchra</name>
    <dbReference type="NCBI Taxonomy" id="2849652"/>
    <lineage>
        <taxon>Bacteria</taxon>
        <taxon>Pseudomonadati</taxon>
        <taxon>Pseudomonadota</taxon>
        <taxon>Betaproteobacteria</taxon>
        <taxon>Burkholderiales</taxon>
        <taxon>Oxalobacteraceae</taxon>
        <taxon>Telluria group</taxon>
        <taxon>Duganella</taxon>
    </lineage>
</organism>
<name>A0AA41H9F9_9BURK</name>
<feature type="domain" description="KTSC" evidence="1">
    <location>
        <begin position="10"/>
        <end position="64"/>
    </location>
</feature>
<protein>
    <submittedName>
        <fullName evidence="2">KTSC domain-containing protein</fullName>
    </submittedName>
</protein>
<keyword evidence="5" id="KW-1185">Reference proteome</keyword>
<accession>A0AA41H9F9</accession>
<comment type="caution">
    <text evidence="2">The sequence shown here is derived from an EMBL/GenBank/DDBJ whole genome shotgun (WGS) entry which is preliminary data.</text>
</comment>
<reference evidence="2" key="1">
    <citation type="submission" date="2021-07" db="EMBL/GenBank/DDBJ databases">
        <title>Characterization of violacein-producing bacteria and related species.</title>
        <authorList>
            <person name="Wilson H.S."/>
            <person name="De Leon M.E."/>
        </authorList>
    </citation>
    <scope>NUCLEOTIDE SEQUENCE</scope>
    <source>
        <strain evidence="2">HSC-15S17</strain>
    </source>
</reference>
<dbReference type="Pfam" id="PF13619">
    <property type="entry name" value="KTSC"/>
    <property type="match status" value="1"/>
</dbReference>
<evidence type="ECO:0000313" key="4">
    <source>
        <dbReference type="Proteomes" id="UP001155901"/>
    </source>
</evidence>
<dbReference type="Proteomes" id="UP001162889">
    <property type="component" value="Unassembled WGS sequence"/>
</dbReference>
<reference evidence="3" key="2">
    <citation type="submission" date="2022-03" db="EMBL/GenBank/DDBJ databases">
        <title>Genome Encyclopedia of Bacteria and Archaea VI: Functional Genomics of Type Strains.</title>
        <authorList>
            <person name="Whitman W."/>
        </authorList>
    </citation>
    <scope>NUCLEOTIDE SEQUENCE</scope>
    <source>
        <strain evidence="3">HSC-15S17</strain>
    </source>
</reference>
<dbReference type="AlphaFoldDB" id="A0AA41H9F9"/>
<dbReference type="InterPro" id="IPR025309">
    <property type="entry name" value="KTSC_dom"/>
</dbReference>
<dbReference type="EMBL" id="JALJZU010000007">
    <property type="protein sequence ID" value="MCP2010085.1"/>
    <property type="molecule type" value="Genomic_DNA"/>
</dbReference>
<dbReference type="EMBL" id="JAHTGR010000010">
    <property type="protein sequence ID" value="MBV6323129.1"/>
    <property type="molecule type" value="Genomic_DNA"/>
</dbReference>
<evidence type="ECO:0000313" key="5">
    <source>
        <dbReference type="Proteomes" id="UP001162889"/>
    </source>
</evidence>
<gene>
    <name evidence="2" type="ORF">KVP70_19530</name>
    <name evidence="3" type="ORF">L1274_003817</name>
</gene>